<organism evidence="1 2">
    <name type="scientific">Plasticicumulans lactativorans</name>
    <dbReference type="NCBI Taxonomy" id="1133106"/>
    <lineage>
        <taxon>Bacteria</taxon>
        <taxon>Pseudomonadati</taxon>
        <taxon>Pseudomonadota</taxon>
        <taxon>Gammaproteobacteria</taxon>
        <taxon>Candidatus Competibacteraceae</taxon>
        <taxon>Plasticicumulans</taxon>
    </lineage>
</organism>
<evidence type="ECO:0000313" key="1">
    <source>
        <dbReference type="EMBL" id="TCO80670.1"/>
    </source>
</evidence>
<dbReference type="CDD" id="cd02440">
    <property type="entry name" value="AdoMet_MTases"/>
    <property type="match status" value="1"/>
</dbReference>
<accession>A0A4V2SCT9</accession>
<evidence type="ECO:0000313" key="2">
    <source>
        <dbReference type="Proteomes" id="UP000295765"/>
    </source>
</evidence>
<name>A0A4V2SCT9_9GAMM</name>
<dbReference type="FunFam" id="3.40.50.150:FF:000554">
    <property type="entry name" value="Cation-transporting ATPase"/>
    <property type="match status" value="1"/>
</dbReference>
<gene>
    <name evidence="1" type="ORF">EV699_1125</name>
</gene>
<dbReference type="AlphaFoldDB" id="A0A4V2SCT9"/>
<dbReference type="EMBL" id="SLWY01000012">
    <property type="protein sequence ID" value="TCO80670.1"/>
    <property type="molecule type" value="Genomic_DNA"/>
</dbReference>
<dbReference type="SUPFAM" id="SSF53335">
    <property type="entry name" value="S-adenosyl-L-methionine-dependent methyltransferases"/>
    <property type="match status" value="1"/>
</dbReference>
<proteinExistence type="predicted"/>
<dbReference type="PANTHER" id="PTHR43832:SF1">
    <property type="entry name" value="S-ADENOSYL-L-METHIONINE-DEPENDENT METHYLTRANSFERASES SUPERFAMILY PROTEIN"/>
    <property type="match status" value="1"/>
</dbReference>
<dbReference type="Gene3D" id="3.40.50.150">
    <property type="entry name" value="Vaccinia Virus protein VP39"/>
    <property type="match status" value="1"/>
</dbReference>
<reference evidence="1 2" key="1">
    <citation type="submission" date="2019-03" db="EMBL/GenBank/DDBJ databases">
        <title>Genomic Encyclopedia of Type Strains, Phase IV (KMG-IV): sequencing the most valuable type-strain genomes for metagenomic binning, comparative biology and taxonomic classification.</title>
        <authorList>
            <person name="Goeker M."/>
        </authorList>
    </citation>
    <scope>NUCLEOTIDE SEQUENCE [LARGE SCALE GENOMIC DNA]</scope>
    <source>
        <strain evidence="1 2">DSM 25287</strain>
    </source>
</reference>
<keyword evidence="2" id="KW-1185">Reference proteome</keyword>
<protein>
    <submittedName>
        <fullName evidence="1">Cyclopropane-fatty-acyl-phospholipid synthase</fullName>
    </submittedName>
</protein>
<dbReference type="Pfam" id="PF02353">
    <property type="entry name" value="CMAS"/>
    <property type="match status" value="1"/>
</dbReference>
<dbReference type="Proteomes" id="UP000295765">
    <property type="component" value="Unassembled WGS sequence"/>
</dbReference>
<sequence length="338" mass="37636">MNTTAIELMERGLLPDVVTRAGIRRLLAGRLASEARQQPARAQFVAALAAGPIAIATATANAQHYEVPAAFFAHVLGPHLKYSCAHWPAGVDTLAAAEAAMLALSCARAGLDDGQRILELGCGWGSLTLWMAEHYPRAQIVAVSNAPSQRRYIEARCAARGLRNVQVLTADINDFSLDRRFERVVSVEMFEHLRNHRALLERIGGWLAPGGKLFVHVFSHRCYTYPFEDAGSDDWMARHFFTGGIMPAADLLPGLRGPLQVEQAWSVDGHHYRRTAEAWLARLDAAREPVLALFREVYGAADARRWLHRWRVFFMACAELFGYADGAEWGVSHYRFSR</sequence>
<dbReference type="PANTHER" id="PTHR43832">
    <property type="match status" value="1"/>
</dbReference>
<comment type="caution">
    <text evidence="1">The sequence shown here is derived from an EMBL/GenBank/DDBJ whole genome shotgun (WGS) entry which is preliminary data.</text>
</comment>
<dbReference type="InterPro" id="IPR029063">
    <property type="entry name" value="SAM-dependent_MTases_sf"/>
</dbReference>